<evidence type="ECO:0000313" key="9">
    <source>
        <dbReference type="EMBL" id="SHK02363.1"/>
    </source>
</evidence>
<evidence type="ECO:0000256" key="6">
    <source>
        <dbReference type="PROSITE-ProRule" id="PRU00433"/>
    </source>
</evidence>
<dbReference type="SUPFAM" id="SSF46626">
    <property type="entry name" value="Cytochrome c"/>
    <property type="match status" value="2"/>
</dbReference>
<evidence type="ECO:0000259" key="8">
    <source>
        <dbReference type="PROSITE" id="PS51007"/>
    </source>
</evidence>
<name>A0A1M6P386_9RHOB</name>
<dbReference type="PROSITE" id="PS51007">
    <property type="entry name" value="CYTC"/>
    <property type="match status" value="2"/>
</dbReference>
<dbReference type="RefSeq" id="WP_073254335.1">
    <property type="nucleotide sequence ID" value="NZ_FQZQ01000017.1"/>
</dbReference>
<dbReference type="Gene3D" id="1.10.760.10">
    <property type="entry name" value="Cytochrome c-like domain"/>
    <property type="match status" value="2"/>
</dbReference>
<keyword evidence="10" id="KW-1185">Reference proteome</keyword>
<evidence type="ECO:0000256" key="1">
    <source>
        <dbReference type="ARBA" id="ARBA00022448"/>
    </source>
</evidence>
<dbReference type="GO" id="GO:0009055">
    <property type="term" value="F:electron transfer activity"/>
    <property type="evidence" value="ECO:0007669"/>
    <property type="project" value="InterPro"/>
</dbReference>
<evidence type="ECO:0000256" key="2">
    <source>
        <dbReference type="ARBA" id="ARBA00022617"/>
    </source>
</evidence>
<dbReference type="InterPro" id="IPR009056">
    <property type="entry name" value="Cyt_c-like_dom"/>
</dbReference>
<accession>A0A1M6P386</accession>
<feature type="signal peptide" evidence="7">
    <location>
        <begin position="1"/>
        <end position="20"/>
    </location>
</feature>
<evidence type="ECO:0000313" key="10">
    <source>
        <dbReference type="Proteomes" id="UP000183982"/>
    </source>
</evidence>
<gene>
    <name evidence="9" type="ORF">SAMN05444000_11751</name>
</gene>
<dbReference type="Pfam" id="PF00034">
    <property type="entry name" value="Cytochrom_C"/>
    <property type="match status" value="2"/>
</dbReference>
<feature type="domain" description="Cytochrome c" evidence="8">
    <location>
        <begin position="28"/>
        <end position="131"/>
    </location>
</feature>
<dbReference type="GO" id="GO:0020037">
    <property type="term" value="F:heme binding"/>
    <property type="evidence" value="ECO:0007669"/>
    <property type="project" value="InterPro"/>
</dbReference>
<organism evidence="9 10">
    <name type="scientific">Shimia gijangensis</name>
    <dbReference type="NCBI Taxonomy" id="1470563"/>
    <lineage>
        <taxon>Bacteria</taxon>
        <taxon>Pseudomonadati</taxon>
        <taxon>Pseudomonadota</taxon>
        <taxon>Alphaproteobacteria</taxon>
        <taxon>Rhodobacterales</taxon>
        <taxon>Roseobacteraceae</taxon>
    </lineage>
</organism>
<dbReference type="PRINTS" id="PR00604">
    <property type="entry name" value="CYTCHRMECIAB"/>
</dbReference>
<protein>
    <submittedName>
        <fullName evidence="9">Cytochrome c</fullName>
    </submittedName>
</protein>
<sequence length="236" mass="26046">MRTAAWVISLWAVLSGAAVCEETAAAIGDAERGQKMFKRCQSCHELGEGAEHKVGPHLNGIFFRPAATFSDYKYSKGMFAAREGGLVWDIDGLSRFLEAPKKTVPHTKMSFKGMPKEQDRNDLLAYLRVFSDNPQNIPEAAPTARKVEVVLSPEILAIVGDPEYGEYLAAECTTCHQADGGNDGIPTITHWPTESFVIAMHAYKEKQRPHPVMQMMAGRLSDEEIAALAAYFEILE</sequence>
<feature type="chain" id="PRO_5013382483" evidence="7">
    <location>
        <begin position="21"/>
        <end position="236"/>
    </location>
</feature>
<dbReference type="GO" id="GO:0046872">
    <property type="term" value="F:metal ion binding"/>
    <property type="evidence" value="ECO:0007669"/>
    <property type="project" value="UniProtKB-KW"/>
</dbReference>
<keyword evidence="5 6" id="KW-0408">Iron</keyword>
<evidence type="ECO:0000256" key="3">
    <source>
        <dbReference type="ARBA" id="ARBA00022723"/>
    </source>
</evidence>
<keyword evidence="3 6" id="KW-0479">Metal-binding</keyword>
<dbReference type="Proteomes" id="UP000183982">
    <property type="component" value="Unassembled WGS sequence"/>
</dbReference>
<dbReference type="EMBL" id="FQZQ01000017">
    <property type="protein sequence ID" value="SHK02363.1"/>
    <property type="molecule type" value="Genomic_DNA"/>
</dbReference>
<keyword evidence="1" id="KW-0813">Transport</keyword>
<dbReference type="InterPro" id="IPR002327">
    <property type="entry name" value="Cyt_c_1A/1B"/>
</dbReference>
<dbReference type="STRING" id="1470563.SAMN05444000_11751"/>
<keyword evidence="4" id="KW-0249">Electron transport</keyword>
<feature type="domain" description="Cytochrome c" evidence="8">
    <location>
        <begin position="160"/>
        <end position="236"/>
    </location>
</feature>
<reference evidence="10" key="1">
    <citation type="submission" date="2016-11" db="EMBL/GenBank/DDBJ databases">
        <authorList>
            <person name="Varghese N."/>
            <person name="Submissions S."/>
        </authorList>
    </citation>
    <scope>NUCLEOTIDE SEQUENCE [LARGE SCALE GENOMIC DNA]</scope>
    <source>
        <strain evidence="10">DSM 100564</strain>
    </source>
</reference>
<evidence type="ECO:0000256" key="5">
    <source>
        <dbReference type="ARBA" id="ARBA00023004"/>
    </source>
</evidence>
<dbReference type="InterPro" id="IPR036909">
    <property type="entry name" value="Cyt_c-like_dom_sf"/>
</dbReference>
<evidence type="ECO:0000256" key="4">
    <source>
        <dbReference type="ARBA" id="ARBA00022982"/>
    </source>
</evidence>
<proteinExistence type="predicted"/>
<dbReference type="OrthoDB" id="9805828at2"/>
<dbReference type="PANTHER" id="PTHR11961">
    <property type="entry name" value="CYTOCHROME C"/>
    <property type="match status" value="1"/>
</dbReference>
<evidence type="ECO:0000256" key="7">
    <source>
        <dbReference type="SAM" id="SignalP"/>
    </source>
</evidence>
<keyword evidence="2 6" id="KW-0349">Heme</keyword>
<dbReference type="AlphaFoldDB" id="A0A1M6P386"/>
<keyword evidence="7" id="KW-0732">Signal</keyword>